<organism evidence="1">
    <name type="scientific">Pediastrum duplex</name>
    <name type="common">Green alga</name>
    <dbReference type="NCBI Taxonomy" id="3105"/>
    <lineage>
        <taxon>Eukaryota</taxon>
        <taxon>Viridiplantae</taxon>
        <taxon>Chlorophyta</taxon>
        <taxon>core chlorophytes</taxon>
        <taxon>Chlorophyceae</taxon>
        <taxon>CS clade</taxon>
        <taxon>Sphaeropleales</taxon>
        <taxon>Hydrodictyaceae</taxon>
        <taxon>Pediastrum</taxon>
    </lineage>
</organism>
<protein>
    <submittedName>
        <fullName evidence="1">N protein of photosystem II</fullName>
    </submittedName>
</protein>
<sequence>MFFKWISKFFRRRSKTYINRITCRT</sequence>
<keyword evidence="1" id="KW-0934">Plastid</keyword>
<proteinExistence type="predicted"/>
<dbReference type="AlphaFoldDB" id="A0A5P8TYC3"/>
<reference evidence="1" key="1">
    <citation type="submission" date="2019-05" db="EMBL/GenBank/DDBJ databases">
        <title>The Mitochondrial and Chloroplast Genomes of a Pediastrum duplex strain collected in Milledgeville, BA.</title>
        <authorList>
            <person name="Proulex G.C.R."/>
            <person name="Lor B."/>
            <person name="Manoylov K.M."/>
            <person name="Cahoon A.B."/>
        </authorList>
    </citation>
    <scope>NUCLEOTIDE SEQUENCE</scope>
</reference>
<accession>A0A5P8TYC3</accession>
<geneLocation type="plastid" evidence="1"/>
<evidence type="ECO:0000313" key="1">
    <source>
        <dbReference type="EMBL" id="QFS20038.1"/>
    </source>
</evidence>
<dbReference type="EMBL" id="MK895950">
    <property type="protein sequence ID" value="QFS20038.1"/>
    <property type="molecule type" value="Genomic_DNA"/>
</dbReference>
<name>A0A5P8TYC3_PEDDU</name>
<gene>
    <name evidence="1" type="primary">psbN</name>
</gene>